<name>A0AAV6IGV2_9ERIC</name>
<gene>
    <name evidence="1" type="ORF">RHGRI_028727</name>
</gene>
<protein>
    <submittedName>
        <fullName evidence="1">Uncharacterized protein</fullName>
    </submittedName>
</protein>
<dbReference type="AlphaFoldDB" id="A0AAV6IGV2"/>
<proteinExistence type="predicted"/>
<dbReference type="Proteomes" id="UP000823749">
    <property type="component" value="Chromosome 10"/>
</dbReference>
<keyword evidence="2" id="KW-1185">Reference proteome</keyword>
<evidence type="ECO:0000313" key="2">
    <source>
        <dbReference type="Proteomes" id="UP000823749"/>
    </source>
</evidence>
<organism evidence="1 2">
    <name type="scientific">Rhododendron griersonianum</name>
    <dbReference type="NCBI Taxonomy" id="479676"/>
    <lineage>
        <taxon>Eukaryota</taxon>
        <taxon>Viridiplantae</taxon>
        <taxon>Streptophyta</taxon>
        <taxon>Embryophyta</taxon>
        <taxon>Tracheophyta</taxon>
        <taxon>Spermatophyta</taxon>
        <taxon>Magnoliopsida</taxon>
        <taxon>eudicotyledons</taxon>
        <taxon>Gunneridae</taxon>
        <taxon>Pentapetalae</taxon>
        <taxon>asterids</taxon>
        <taxon>Ericales</taxon>
        <taxon>Ericaceae</taxon>
        <taxon>Ericoideae</taxon>
        <taxon>Rhodoreae</taxon>
        <taxon>Rhododendron</taxon>
    </lineage>
</organism>
<dbReference type="EMBL" id="JACTNZ010000010">
    <property type="protein sequence ID" value="KAG5527892.1"/>
    <property type="molecule type" value="Genomic_DNA"/>
</dbReference>
<reference evidence="1" key="1">
    <citation type="submission" date="2020-08" db="EMBL/GenBank/DDBJ databases">
        <title>Plant Genome Project.</title>
        <authorList>
            <person name="Zhang R.-G."/>
        </authorList>
    </citation>
    <scope>NUCLEOTIDE SEQUENCE</scope>
    <source>
        <strain evidence="1">WSP0</strain>
        <tissue evidence="1">Leaf</tissue>
    </source>
</reference>
<sequence>MVLCLSPSLPLSSDFNFVFSHCSFDWFLLCMESPASESLIGDKRLTISRFPAPKSTGIALGGCRTGMAKVTNAYDLPASFEIQLCSFLFGILPLAFGFGCSLLGGKTSGFIYCGPSVAGVFNLSYACRSGAKEGIKELKVLGVRTVLQQQYSYKISSFSIPDSLSIIGNQWEIAATMGVLVFLAAKSGFIKDAEDAAVFQNFIICVENGRKEMELLFGSLPRWN</sequence>
<evidence type="ECO:0000313" key="1">
    <source>
        <dbReference type="EMBL" id="KAG5527892.1"/>
    </source>
</evidence>
<accession>A0AAV6IGV2</accession>
<comment type="caution">
    <text evidence="1">The sequence shown here is derived from an EMBL/GenBank/DDBJ whole genome shotgun (WGS) entry which is preliminary data.</text>
</comment>